<keyword evidence="2" id="KW-1185">Reference proteome</keyword>
<organism evidence="1 2">
    <name type="scientific">Trichoderma cornu-damae</name>
    <dbReference type="NCBI Taxonomy" id="654480"/>
    <lineage>
        <taxon>Eukaryota</taxon>
        <taxon>Fungi</taxon>
        <taxon>Dikarya</taxon>
        <taxon>Ascomycota</taxon>
        <taxon>Pezizomycotina</taxon>
        <taxon>Sordariomycetes</taxon>
        <taxon>Hypocreomycetidae</taxon>
        <taxon>Hypocreales</taxon>
        <taxon>Hypocreaceae</taxon>
        <taxon>Trichoderma</taxon>
    </lineage>
</organism>
<comment type="caution">
    <text evidence="1">The sequence shown here is derived from an EMBL/GenBank/DDBJ whole genome shotgun (WGS) entry which is preliminary data.</text>
</comment>
<dbReference type="EMBL" id="JAIWOZ010000003">
    <property type="protein sequence ID" value="KAH6607452.1"/>
    <property type="molecule type" value="Genomic_DNA"/>
</dbReference>
<dbReference type="Proteomes" id="UP000827724">
    <property type="component" value="Unassembled WGS sequence"/>
</dbReference>
<gene>
    <name evidence="1" type="ORF">Trco_003765</name>
</gene>
<evidence type="ECO:0000313" key="1">
    <source>
        <dbReference type="EMBL" id="KAH6607452.1"/>
    </source>
</evidence>
<accession>A0A9P8QRZ5</accession>
<sequence length="94" mass="10576">MAGLAEVLGYRARRAEQLRGNAKWSWRPHFEEQGEDRKHVSQGHFQNKRLEHRTMGACPTTALSALKLSLIPVRKLACACYSWTGLRKGKVGAT</sequence>
<dbReference type="AlphaFoldDB" id="A0A9P8QRZ5"/>
<name>A0A9P8QRZ5_9HYPO</name>
<proteinExistence type="predicted"/>
<reference evidence="1" key="1">
    <citation type="submission" date="2021-08" db="EMBL/GenBank/DDBJ databases">
        <title>Chromosome-Level Trichoderma cornu-damae using Hi-C Data.</title>
        <authorList>
            <person name="Kim C.S."/>
        </authorList>
    </citation>
    <scope>NUCLEOTIDE SEQUENCE</scope>
    <source>
        <strain evidence="1">KA19-0412C</strain>
    </source>
</reference>
<evidence type="ECO:0000313" key="2">
    <source>
        <dbReference type="Proteomes" id="UP000827724"/>
    </source>
</evidence>
<protein>
    <submittedName>
        <fullName evidence="1">Uncharacterized protein</fullName>
    </submittedName>
</protein>